<proteinExistence type="predicted"/>
<accession>A0AAV7Q586</accession>
<protein>
    <submittedName>
        <fullName evidence="2">Uncharacterized protein</fullName>
    </submittedName>
</protein>
<sequence>MHRSPQLRPATPLVAHQGQAQNSTSATPGGTSLCGSQSWSPQVHFGTVSDRGSCAGDHSPRPSATHSRRRVMMQHEKRDRTGPPVPAALKARPSRSPRPDGQGRQHPKPHLPRAT</sequence>
<feature type="compositionally biased region" description="Polar residues" evidence="1">
    <location>
        <begin position="18"/>
        <end position="41"/>
    </location>
</feature>
<dbReference type="EMBL" id="JANPWB010000010">
    <property type="protein sequence ID" value="KAJ1134724.1"/>
    <property type="molecule type" value="Genomic_DNA"/>
</dbReference>
<gene>
    <name evidence="2" type="ORF">NDU88_001171</name>
</gene>
<feature type="compositionally biased region" description="Basic residues" evidence="1">
    <location>
        <begin position="105"/>
        <end position="115"/>
    </location>
</feature>
<evidence type="ECO:0000256" key="1">
    <source>
        <dbReference type="SAM" id="MobiDB-lite"/>
    </source>
</evidence>
<evidence type="ECO:0000313" key="2">
    <source>
        <dbReference type="EMBL" id="KAJ1134724.1"/>
    </source>
</evidence>
<dbReference type="Proteomes" id="UP001066276">
    <property type="component" value="Chromosome 6"/>
</dbReference>
<organism evidence="2 3">
    <name type="scientific">Pleurodeles waltl</name>
    <name type="common">Iberian ribbed newt</name>
    <dbReference type="NCBI Taxonomy" id="8319"/>
    <lineage>
        <taxon>Eukaryota</taxon>
        <taxon>Metazoa</taxon>
        <taxon>Chordata</taxon>
        <taxon>Craniata</taxon>
        <taxon>Vertebrata</taxon>
        <taxon>Euteleostomi</taxon>
        <taxon>Amphibia</taxon>
        <taxon>Batrachia</taxon>
        <taxon>Caudata</taxon>
        <taxon>Salamandroidea</taxon>
        <taxon>Salamandridae</taxon>
        <taxon>Pleurodelinae</taxon>
        <taxon>Pleurodeles</taxon>
    </lineage>
</organism>
<reference evidence="2" key="1">
    <citation type="journal article" date="2022" name="bioRxiv">
        <title>Sequencing and chromosome-scale assembly of the giantPleurodeles waltlgenome.</title>
        <authorList>
            <person name="Brown T."/>
            <person name="Elewa A."/>
            <person name="Iarovenko S."/>
            <person name="Subramanian E."/>
            <person name="Araus A.J."/>
            <person name="Petzold A."/>
            <person name="Susuki M."/>
            <person name="Suzuki K.-i.T."/>
            <person name="Hayashi T."/>
            <person name="Toyoda A."/>
            <person name="Oliveira C."/>
            <person name="Osipova E."/>
            <person name="Leigh N.D."/>
            <person name="Simon A."/>
            <person name="Yun M.H."/>
        </authorList>
    </citation>
    <scope>NUCLEOTIDE SEQUENCE</scope>
    <source>
        <strain evidence="2">20211129_DDA</strain>
        <tissue evidence="2">Liver</tissue>
    </source>
</reference>
<keyword evidence="3" id="KW-1185">Reference proteome</keyword>
<feature type="region of interest" description="Disordered" evidence="1">
    <location>
        <begin position="1"/>
        <end position="115"/>
    </location>
</feature>
<evidence type="ECO:0000313" key="3">
    <source>
        <dbReference type="Proteomes" id="UP001066276"/>
    </source>
</evidence>
<comment type="caution">
    <text evidence="2">The sequence shown here is derived from an EMBL/GenBank/DDBJ whole genome shotgun (WGS) entry which is preliminary data.</text>
</comment>
<dbReference type="AlphaFoldDB" id="A0AAV7Q586"/>
<name>A0AAV7Q586_PLEWA</name>